<organism evidence="1 2">
    <name type="scientific">Oxalicibacterium faecigallinarum</name>
    <dbReference type="NCBI Taxonomy" id="573741"/>
    <lineage>
        <taxon>Bacteria</taxon>
        <taxon>Pseudomonadati</taxon>
        <taxon>Pseudomonadota</taxon>
        <taxon>Betaproteobacteria</taxon>
        <taxon>Burkholderiales</taxon>
        <taxon>Oxalobacteraceae</taxon>
        <taxon>Oxalicibacterium</taxon>
    </lineage>
</organism>
<protein>
    <submittedName>
        <fullName evidence="1">Uncharacterized protein</fullName>
    </submittedName>
</protein>
<evidence type="ECO:0000313" key="2">
    <source>
        <dbReference type="Proteomes" id="UP000642180"/>
    </source>
</evidence>
<reference evidence="2" key="1">
    <citation type="journal article" date="2019" name="Int. J. Syst. Evol. Microbiol.">
        <title>The Global Catalogue of Microorganisms (GCM) 10K type strain sequencing project: providing services to taxonomists for standard genome sequencing and annotation.</title>
        <authorList>
            <consortium name="The Broad Institute Genomics Platform"/>
            <consortium name="The Broad Institute Genome Sequencing Center for Infectious Disease"/>
            <person name="Wu L."/>
            <person name="Ma J."/>
        </authorList>
    </citation>
    <scope>NUCLEOTIDE SEQUENCE [LARGE SCALE GENOMIC DNA]</scope>
    <source>
        <strain evidence="2">CCM 2767</strain>
    </source>
</reference>
<dbReference type="EMBL" id="BMDI01000001">
    <property type="protein sequence ID" value="GGI16454.1"/>
    <property type="molecule type" value="Genomic_DNA"/>
</dbReference>
<proteinExistence type="predicted"/>
<comment type="caution">
    <text evidence="1">The sequence shown here is derived from an EMBL/GenBank/DDBJ whole genome shotgun (WGS) entry which is preliminary data.</text>
</comment>
<dbReference type="RefSeq" id="WP_188379610.1">
    <property type="nucleotide sequence ID" value="NZ_BMDI01000001.1"/>
</dbReference>
<dbReference type="AlphaFoldDB" id="A0A8J3AMP4"/>
<accession>A0A8J3AMP4</accession>
<keyword evidence="2" id="KW-1185">Reference proteome</keyword>
<evidence type="ECO:0000313" key="1">
    <source>
        <dbReference type="EMBL" id="GGI16454.1"/>
    </source>
</evidence>
<sequence>MSVRNWPRYGVASFNWTLMPQAIAFKGAFGSQALETGSPRWEVSLTGIHQKHIKSLEIQRFIESLGGFRHQLALYHLLQPVPRGTLRGSPEVAVLASRGATALTLDAGAAQANRTLLAGDYIGVGANLTQQVLRLDADAIADAAGIITVQLATPLRNDFNVGSAVVWDKPTALFRQRELSTGINFIPKFGQPWSLNLLEDWRP</sequence>
<name>A0A8J3AMP4_9BURK</name>
<dbReference type="Proteomes" id="UP000642180">
    <property type="component" value="Unassembled WGS sequence"/>
</dbReference>
<gene>
    <name evidence="1" type="ORF">GCM10008066_04040</name>
</gene>